<dbReference type="InterPro" id="IPR037066">
    <property type="entry name" value="Plug_dom_sf"/>
</dbReference>
<dbReference type="FunFam" id="2.170.130.10:FF:000008">
    <property type="entry name" value="SusC/RagA family TonB-linked outer membrane protein"/>
    <property type="match status" value="1"/>
</dbReference>
<dbReference type="GO" id="GO:0009279">
    <property type="term" value="C:cell outer membrane"/>
    <property type="evidence" value="ECO:0007669"/>
    <property type="project" value="UniProtKB-SubCell"/>
</dbReference>
<keyword evidence="11" id="KW-1185">Reference proteome</keyword>
<keyword evidence="8" id="KW-0732">Signal</keyword>
<dbReference type="STRING" id="1346330.M472_12505"/>
<accession>U2JAC9</accession>
<dbReference type="NCBIfam" id="TIGR04057">
    <property type="entry name" value="SusC_RagA_signa"/>
    <property type="match status" value="1"/>
</dbReference>
<dbReference type="AlphaFoldDB" id="U2JAC9"/>
<evidence type="ECO:0000256" key="2">
    <source>
        <dbReference type="ARBA" id="ARBA00022448"/>
    </source>
</evidence>
<dbReference type="OrthoDB" id="9768177at2"/>
<feature type="domain" description="TonB-dependent receptor plug" evidence="9">
    <location>
        <begin position="117"/>
        <end position="237"/>
    </location>
</feature>
<feature type="chain" id="PRO_5004629914" description="TonB-dependent receptor plug domain-containing protein" evidence="8">
    <location>
        <begin position="23"/>
        <end position="1077"/>
    </location>
</feature>
<dbReference type="NCBIfam" id="TIGR04056">
    <property type="entry name" value="OMP_RagA_SusC"/>
    <property type="match status" value="1"/>
</dbReference>
<comment type="subcellular location">
    <subcellularLocation>
        <location evidence="1 7">Cell outer membrane</location>
        <topology evidence="1 7">Multi-pass membrane protein</topology>
    </subcellularLocation>
</comment>
<dbReference type="Gene3D" id="2.40.170.20">
    <property type="entry name" value="TonB-dependent receptor, beta-barrel domain"/>
    <property type="match status" value="1"/>
</dbReference>
<evidence type="ECO:0000259" key="9">
    <source>
        <dbReference type="Pfam" id="PF07715"/>
    </source>
</evidence>
<keyword evidence="4 7" id="KW-0812">Transmembrane</keyword>
<evidence type="ECO:0000313" key="10">
    <source>
        <dbReference type="EMBL" id="ERJ59593.1"/>
    </source>
</evidence>
<dbReference type="Gene3D" id="2.170.130.10">
    <property type="entry name" value="TonB-dependent receptor, plug domain"/>
    <property type="match status" value="1"/>
</dbReference>
<keyword evidence="5 7" id="KW-0472">Membrane</keyword>
<keyword evidence="3 7" id="KW-1134">Transmembrane beta strand</keyword>
<dbReference type="SUPFAM" id="SSF49464">
    <property type="entry name" value="Carboxypeptidase regulatory domain-like"/>
    <property type="match status" value="1"/>
</dbReference>
<comment type="similarity">
    <text evidence="7">Belongs to the TonB-dependent receptor family.</text>
</comment>
<dbReference type="InterPro" id="IPR036942">
    <property type="entry name" value="Beta-barrel_TonB_sf"/>
</dbReference>
<dbReference type="InterPro" id="IPR023996">
    <property type="entry name" value="TonB-dep_OMP_SusC/RagA"/>
</dbReference>
<keyword evidence="6 7" id="KW-0998">Cell outer membrane</keyword>
<dbReference type="SUPFAM" id="SSF56935">
    <property type="entry name" value="Porins"/>
    <property type="match status" value="1"/>
</dbReference>
<dbReference type="InterPro" id="IPR012910">
    <property type="entry name" value="Plug_dom"/>
</dbReference>
<dbReference type="Pfam" id="PF13715">
    <property type="entry name" value="CarbopepD_reg_2"/>
    <property type="match status" value="1"/>
</dbReference>
<dbReference type="eggNOG" id="COG1629">
    <property type="taxonomic scope" value="Bacteria"/>
</dbReference>
<dbReference type="RefSeq" id="WP_021069926.1">
    <property type="nucleotide sequence ID" value="NZ_ATDL01000014.1"/>
</dbReference>
<evidence type="ECO:0000256" key="3">
    <source>
        <dbReference type="ARBA" id="ARBA00022452"/>
    </source>
</evidence>
<proteinExistence type="inferred from homology"/>
<dbReference type="Pfam" id="PF07715">
    <property type="entry name" value="Plug"/>
    <property type="match status" value="1"/>
</dbReference>
<evidence type="ECO:0000256" key="7">
    <source>
        <dbReference type="PROSITE-ProRule" id="PRU01360"/>
    </source>
</evidence>
<evidence type="ECO:0000256" key="4">
    <source>
        <dbReference type="ARBA" id="ARBA00022692"/>
    </source>
</evidence>
<reference evidence="10 11" key="1">
    <citation type="journal article" date="2013" name="Genome Announc.">
        <title>The Draft Genome Sequence of Sphingomonas paucimobilis Strain HER1398 (Proteobacteria), Host to the Giant PAU Phage, Indicates That It Is a Member of the Genus Sphingobacterium (Bacteroidetes).</title>
        <authorList>
            <person name="White R.A.III."/>
            <person name="Suttle C.A."/>
        </authorList>
    </citation>
    <scope>NUCLEOTIDE SEQUENCE [LARGE SCALE GENOMIC DNA]</scope>
    <source>
        <strain evidence="10 11">HER1398</strain>
    </source>
</reference>
<feature type="signal peptide" evidence="8">
    <location>
        <begin position="1"/>
        <end position="22"/>
    </location>
</feature>
<dbReference type="EMBL" id="ATDL01000014">
    <property type="protein sequence ID" value="ERJ59593.1"/>
    <property type="molecule type" value="Genomic_DNA"/>
</dbReference>
<evidence type="ECO:0000256" key="6">
    <source>
        <dbReference type="ARBA" id="ARBA00023237"/>
    </source>
</evidence>
<evidence type="ECO:0000256" key="5">
    <source>
        <dbReference type="ARBA" id="ARBA00023136"/>
    </source>
</evidence>
<comment type="caution">
    <text evidence="10">The sequence shown here is derived from an EMBL/GenBank/DDBJ whole genome shotgun (WGS) entry which is preliminary data.</text>
</comment>
<dbReference type="Proteomes" id="UP000016584">
    <property type="component" value="Unassembled WGS sequence"/>
</dbReference>
<organism evidence="10 11">
    <name type="scientific">Sphingobacterium paucimobilis HER1398</name>
    <dbReference type="NCBI Taxonomy" id="1346330"/>
    <lineage>
        <taxon>Bacteria</taxon>
        <taxon>Pseudomonadati</taxon>
        <taxon>Bacteroidota</taxon>
        <taxon>Sphingobacteriia</taxon>
        <taxon>Sphingobacteriales</taxon>
        <taxon>Sphingobacteriaceae</taxon>
        <taxon>Sphingobacterium</taxon>
    </lineage>
</organism>
<evidence type="ECO:0000313" key="11">
    <source>
        <dbReference type="Proteomes" id="UP000016584"/>
    </source>
</evidence>
<evidence type="ECO:0000256" key="8">
    <source>
        <dbReference type="SAM" id="SignalP"/>
    </source>
</evidence>
<dbReference type="Gene3D" id="2.60.40.1120">
    <property type="entry name" value="Carboxypeptidase-like, regulatory domain"/>
    <property type="match status" value="1"/>
</dbReference>
<dbReference type="InterPro" id="IPR008969">
    <property type="entry name" value="CarboxyPept-like_regulatory"/>
</dbReference>
<sequence length="1077" mass="118383">MKNHLLTTLCVMASAGLQVVNAQQISVAGKVSDQNGAPLSGVTITVKGTSTAGSTNASGLFTLNADQNATLMVSAVGYVSQEIQLKGRKTISVTLTSDEQSIDEVMVVAYGTAKRSTFTGSAATVSAKDIDKQPVTSFEKALSGQVAGLTVTTNSGQAGAVSSIRLRGIGSMNASNEPLYVIDGIPVVSGDISQMSGQIATSNNVMSTLNPNDIESLTVLKDAAAASLYGSRAANGVIIITTKRGKKGSPKVNFKSSLALSPTWATDNYESASPQDQINMLYSILYDSRIASGRTPEQANEETLFRLNSKNWARYNSDGSLNSSFGNPTSGYGFGIHGYEFSTNGTSMFENVTIKGKTDGIENREGKFFDWDKVFFRTGKFNTNDISISGGTETTSYFSSLGYTSDKSRAVINNYDRINGRVNLTQKIGSIAEFNANVNVANTNQAGVNDTRNTSTSYLFQSRNLFWPFYWPTDYKTGKPWTERYNSYAQNHDYYNNEWENSTNTRRISAVPSLTLFLLPELNIKTIFSYDNAEAKDHIYFSANHYAASSVYGSVSEMSTNVEKLVSSTTANYNKSFGLHSLGLLVGFEAEKNQTKYMRSSGTDLPNSELHTVATAGVLDATAYSWGNNMLSVLSRAEYNYNERYFGSASYRRDGSSKLGPDVRWGNFWSVAASWNLAKEDFLKDISTINSLRLRGSYGVNGTLPTDNYAWRPLVTFGNKYMTRPGGGIGNSPNPNLTWETNYASNIALEFGILQNKLFGTIEYYNRDTKDLIQDVPQSMITGFSSSVKNVGQINNKGLEFTLGSDIVNNQNVKWTLSVNGATIKSKVVSLNEGEQAVWYDPTGGDSRTRLVYREGQPTLSFYGLEWAGTDPSNGKNVWFVNDPNDDSKGDFLYKGRGATNNYTKAEQIIIGSGIPKLFGGINSNVEYKNFALGLNFNYKIGGKIYDAGNRDVADDGYYWERIHAQYFVEDTWRPDNTSAYFPMVSGRDLEDVNQVSSRHLYDASFLRLKNVSLAYNLPKELLNSVKISSARVYFNGSNLLTFSKYKNADPEVNQYSTRGWETPIAKTYTFGIDFSF</sequence>
<name>U2JAC9_9SPHI</name>
<gene>
    <name evidence="10" type="ORF">M472_12505</name>
</gene>
<keyword evidence="2 7" id="KW-0813">Transport</keyword>
<protein>
    <recommendedName>
        <fullName evidence="9">TonB-dependent receptor plug domain-containing protein</fullName>
    </recommendedName>
</protein>
<dbReference type="PATRIC" id="fig|1346330.5.peg.1751"/>
<evidence type="ECO:0000256" key="1">
    <source>
        <dbReference type="ARBA" id="ARBA00004571"/>
    </source>
</evidence>
<dbReference type="InterPro" id="IPR039426">
    <property type="entry name" value="TonB-dep_rcpt-like"/>
</dbReference>
<dbReference type="eggNOG" id="COG4771">
    <property type="taxonomic scope" value="Bacteria"/>
</dbReference>
<dbReference type="InterPro" id="IPR023997">
    <property type="entry name" value="TonB-dep_OMP_SusC/RagA_CS"/>
</dbReference>
<dbReference type="PROSITE" id="PS52016">
    <property type="entry name" value="TONB_DEPENDENT_REC_3"/>
    <property type="match status" value="1"/>
</dbReference>